<evidence type="ECO:0000313" key="1">
    <source>
        <dbReference type="EMBL" id="VFS64714.1"/>
    </source>
</evidence>
<proteinExistence type="predicted"/>
<evidence type="ECO:0000313" key="2">
    <source>
        <dbReference type="Proteomes" id="UP000345637"/>
    </source>
</evidence>
<organism evidence="1 2">
    <name type="scientific">Raoultella planticola</name>
    <name type="common">Klebsiella planticola</name>
    <dbReference type="NCBI Taxonomy" id="575"/>
    <lineage>
        <taxon>Bacteria</taxon>
        <taxon>Pseudomonadati</taxon>
        <taxon>Pseudomonadota</taxon>
        <taxon>Gammaproteobacteria</taxon>
        <taxon>Enterobacterales</taxon>
        <taxon>Enterobacteriaceae</taxon>
        <taxon>Klebsiella/Raoultella group</taxon>
        <taxon>Raoultella</taxon>
    </lineage>
</organism>
<dbReference type="EMBL" id="CAADJE010000022">
    <property type="protein sequence ID" value="VFS64714.1"/>
    <property type="molecule type" value="Genomic_DNA"/>
</dbReference>
<dbReference type="Proteomes" id="UP000345637">
    <property type="component" value="Unassembled WGS sequence"/>
</dbReference>
<accession>A0A485AUN6</accession>
<name>A0A485AUN6_RAOPL</name>
<gene>
    <name evidence="1" type="primary">gsiB_4</name>
    <name evidence="1" type="ORF">NCTC12998_02691</name>
</gene>
<reference evidence="1 2" key="1">
    <citation type="submission" date="2019-03" db="EMBL/GenBank/DDBJ databases">
        <authorList>
            <consortium name="Pathogen Informatics"/>
        </authorList>
    </citation>
    <scope>NUCLEOTIDE SEQUENCE [LARGE SCALE GENOMIC DNA]</scope>
    <source>
        <strain evidence="1 2">NCTC12998</strain>
    </source>
</reference>
<sequence>MFYTGWSASTGEADWALSPLFASPKTGRRPLFNTAFYGNPQVDKDLTDALKTTDVIGKNAAL</sequence>
<dbReference type="Gene3D" id="3.10.105.10">
    <property type="entry name" value="Dipeptide-binding Protein, Domain 3"/>
    <property type="match status" value="1"/>
</dbReference>
<dbReference type="SUPFAM" id="SSF53850">
    <property type="entry name" value="Periplasmic binding protein-like II"/>
    <property type="match status" value="1"/>
</dbReference>
<dbReference type="AlphaFoldDB" id="A0A485AUN6"/>
<protein>
    <submittedName>
        <fullName evidence="1">Glutathione-binding protein gsiB</fullName>
    </submittedName>
</protein>